<sequence>MARQVAALAASIPEVSTQTGEFVTMRDGLAVVNVGPVSVPVRMVGAAPPPSGTIVRLQRIGSDLIMTGPATSRSPWGVVKATGAQVTVTVDGRDELLPARAGLTLTAGQTVEIDWATRVIQGGVTAPPSTALVPEMPSASANSQPVELLILAEDSDRWNRDAAAWEGNDPWGQRPYYGAWFYGDTLKPILDTVTVEKIEIYLPTEVVSDVVDLLRHQYASRPAVFDPSSEVTIGAPASGWATLSTYMAESLVREGGGIWTSGWGALPTQWLGTQTDSMSGALRVTGTRL</sequence>
<name>A0A3L7A911_9MICO</name>
<comment type="caution">
    <text evidence="1">The sequence shown here is derived from an EMBL/GenBank/DDBJ whole genome shotgun (WGS) entry which is preliminary data.</text>
</comment>
<reference evidence="1 2" key="1">
    <citation type="submission" date="2018-10" db="EMBL/GenBank/DDBJ databases">
        <authorList>
            <person name="Li J."/>
        </authorList>
    </citation>
    <scope>NUCLEOTIDE SEQUENCE [LARGE SCALE GENOMIC DNA]</scope>
    <source>
        <strain evidence="1 2">IF 016277</strain>
    </source>
</reference>
<dbReference type="Proteomes" id="UP000272503">
    <property type="component" value="Unassembled WGS sequence"/>
</dbReference>
<evidence type="ECO:0000313" key="1">
    <source>
        <dbReference type="EMBL" id="RLP76338.1"/>
    </source>
</evidence>
<dbReference type="AlphaFoldDB" id="A0A3L7A911"/>
<organism evidence="1 2">
    <name type="scientific">Mycetocola tolaasinivorans</name>
    <dbReference type="NCBI Taxonomy" id="76635"/>
    <lineage>
        <taxon>Bacteria</taxon>
        <taxon>Bacillati</taxon>
        <taxon>Actinomycetota</taxon>
        <taxon>Actinomycetes</taxon>
        <taxon>Micrococcales</taxon>
        <taxon>Microbacteriaceae</taxon>
        <taxon>Mycetocola</taxon>
    </lineage>
</organism>
<keyword evidence="2" id="KW-1185">Reference proteome</keyword>
<evidence type="ECO:0000313" key="2">
    <source>
        <dbReference type="Proteomes" id="UP000272503"/>
    </source>
</evidence>
<accession>A0A3L7A911</accession>
<dbReference type="EMBL" id="RCUX01000004">
    <property type="protein sequence ID" value="RLP76338.1"/>
    <property type="molecule type" value="Genomic_DNA"/>
</dbReference>
<gene>
    <name evidence="1" type="ORF">D9V32_05565</name>
</gene>
<protein>
    <submittedName>
        <fullName evidence="1">Uncharacterized protein</fullName>
    </submittedName>
</protein>
<proteinExistence type="predicted"/>